<dbReference type="GO" id="GO:0006275">
    <property type="term" value="P:regulation of DNA replication"/>
    <property type="evidence" value="ECO:0007669"/>
    <property type="project" value="UniProtKB-UniRule"/>
</dbReference>
<dbReference type="Gene3D" id="1.10.1750.10">
    <property type="match status" value="1"/>
</dbReference>
<dbReference type="InterPro" id="IPR013317">
    <property type="entry name" value="DnaA_dom"/>
</dbReference>
<evidence type="ECO:0000256" key="5">
    <source>
        <dbReference type="ARBA" id="ARBA00022840"/>
    </source>
</evidence>
<dbReference type="SUPFAM" id="SSF48295">
    <property type="entry name" value="TrpR-like"/>
    <property type="match status" value="1"/>
</dbReference>
<evidence type="ECO:0000259" key="12">
    <source>
        <dbReference type="SMART" id="SM00382"/>
    </source>
</evidence>
<dbReference type="SMART" id="SM00760">
    <property type="entry name" value="Bac_DnaA_C"/>
    <property type="match status" value="1"/>
</dbReference>
<dbReference type="InterPro" id="IPR013159">
    <property type="entry name" value="DnaA_C"/>
</dbReference>
<dbReference type="CDD" id="cd06571">
    <property type="entry name" value="Bac_DnaA_C"/>
    <property type="match status" value="1"/>
</dbReference>
<dbReference type="NCBIfam" id="TIGR00362">
    <property type="entry name" value="DnaA"/>
    <property type="match status" value="1"/>
</dbReference>
<comment type="domain">
    <text evidence="8">Domain I is involved in oligomerization and binding regulators, domain II is flexibile and of varying length in different bacteria, domain III forms the AAA+ region, while domain IV binds dsDNA.</text>
</comment>
<dbReference type="GO" id="GO:0006270">
    <property type="term" value="P:DNA replication initiation"/>
    <property type="evidence" value="ECO:0007669"/>
    <property type="project" value="UniProtKB-UniRule"/>
</dbReference>
<dbReference type="PROSITE" id="PS01008">
    <property type="entry name" value="DNAA"/>
    <property type="match status" value="1"/>
</dbReference>
<evidence type="ECO:0000313" key="14">
    <source>
        <dbReference type="EMBL" id="QGT51495.1"/>
    </source>
</evidence>
<feature type="binding site" evidence="8">
    <location>
        <position position="178"/>
    </location>
    <ligand>
        <name>ATP</name>
        <dbReference type="ChEBI" id="CHEBI:30616"/>
    </ligand>
</feature>
<dbReference type="Pfam" id="PF08299">
    <property type="entry name" value="Bac_DnaA_C"/>
    <property type="match status" value="1"/>
</dbReference>
<dbReference type="InterPro" id="IPR027417">
    <property type="entry name" value="P-loop_NTPase"/>
</dbReference>
<dbReference type="PANTHER" id="PTHR30050:SF2">
    <property type="entry name" value="CHROMOSOMAL REPLICATION INITIATOR PROTEIN DNAA"/>
    <property type="match status" value="1"/>
</dbReference>
<dbReference type="InterPro" id="IPR038454">
    <property type="entry name" value="DnaA_N_sf"/>
</dbReference>
<feature type="domain" description="AAA+ ATPase" evidence="12">
    <location>
        <begin position="165"/>
        <end position="295"/>
    </location>
</feature>
<evidence type="ECO:0000259" key="13">
    <source>
        <dbReference type="SMART" id="SM00760"/>
    </source>
</evidence>
<dbReference type="InterPro" id="IPR001957">
    <property type="entry name" value="Chromosome_initiator_DnaA"/>
</dbReference>
<protein>
    <recommendedName>
        <fullName evidence="8 9">Chromosomal replication initiator protein DnaA</fullName>
    </recommendedName>
</protein>
<dbReference type="GO" id="GO:0005737">
    <property type="term" value="C:cytoplasm"/>
    <property type="evidence" value="ECO:0007669"/>
    <property type="project" value="UniProtKB-SubCell"/>
</dbReference>
<organism evidence="14">
    <name type="scientific">uncultured Spirochaetaceae bacterium</name>
    <dbReference type="NCBI Taxonomy" id="201186"/>
    <lineage>
        <taxon>Bacteria</taxon>
        <taxon>Pseudomonadati</taxon>
        <taxon>Spirochaetota</taxon>
        <taxon>Spirochaetia</taxon>
        <taxon>Spirochaetales</taxon>
        <taxon>Spirochaetaceae</taxon>
        <taxon>environmental samples</taxon>
    </lineage>
</organism>
<accession>A0A650F5H2</accession>
<keyword evidence="3 8" id="KW-0235">DNA replication</keyword>
<dbReference type="InterPro" id="IPR018312">
    <property type="entry name" value="Chromosome_initiator_DnaA_CS"/>
</dbReference>
<dbReference type="InterPro" id="IPR010921">
    <property type="entry name" value="Trp_repressor/repl_initiator"/>
</dbReference>
<evidence type="ECO:0000256" key="4">
    <source>
        <dbReference type="ARBA" id="ARBA00022741"/>
    </source>
</evidence>
<evidence type="ECO:0000256" key="7">
    <source>
        <dbReference type="ARBA" id="ARBA00023125"/>
    </source>
</evidence>
<feature type="region of interest" description="Domain I, interacts with DnaA modulators" evidence="8">
    <location>
        <begin position="1"/>
        <end position="99"/>
    </location>
</feature>
<evidence type="ECO:0000256" key="6">
    <source>
        <dbReference type="ARBA" id="ARBA00023121"/>
    </source>
</evidence>
<keyword evidence="2 8" id="KW-0963">Cytoplasm</keyword>
<feature type="binding site" evidence="8">
    <location>
        <position position="180"/>
    </location>
    <ligand>
        <name>ATP</name>
        <dbReference type="ChEBI" id="CHEBI:30616"/>
    </ligand>
</feature>
<evidence type="ECO:0000256" key="3">
    <source>
        <dbReference type="ARBA" id="ARBA00022705"/>
    </source>
</evidence>
<comment type="subcellular location">
    <subcellularLocation>
        <location evidence="8">Cytoplasm</location>
    </subcellularLocation>
</comment>
<keyword evidence="4 8" id="KW-0547">Nucleotide-binding</keyword>
<reference evidence="14" key="1">
    <citation type="journal article" date="2020" name="J. ISSAAS">
        <title>Lactobacilli and other gastrointestinal microbiota of Peromyscus leucopus, reservoir host for agents of Lyme disease and other zoonoses in North America.</title>
        <authorList>
            <person name="Milovic A."/>
            <person name="Bassam K."/>
            <person name="Shao H."/>
            <person name="Chatzistamou I."/>
            <person name="Tufts D.M."/>
            <person name="Diuk-Wasser M."/>
            <person name="Barbour A.G."/>
        </authorList>
    </citation>
    <scope>NUCLEOTIDE SEQUENCE</scope>
    <source>
        <strain evidence="14">LL50</strain>
    </source>
</reference>
<feature type="region of interest" description="Domain IV, binds dsDNA" evidence="8">
    <location>
        <begin position="350"/>
        <end position="475"/>
    </location>
</feature>
<dbReference type="GO" id="GO:0008289">
    <property type="term" value="F:lipid binding"/>
    <property type="evidence" value="ECO:0007669"/>
    <property type="project" value="UniProtKB-KW"/>
</dbReference>
<evidence type="ECO:0000256" key="10">
    <source>
        <dbReference type="RuleBase" id="RU000577"/>
    </source>
</evidence>
<dbReference type="EMBL" id="MN577574">
    <property type="protein sequence ID" value="QGT51495.1"/>
    <property type="molecule type" value="Genomic_DNA"/>
</dbReference>
<name>A0A650F5H2_9SPIO</name>
<evidence type="ECO:0000256" key="11">
    <source>
        <dbReference type="RuleBase" id="RU004227"/>
    </source>
</evidence>
<evidence type="ECO:0000256" key="2">
    <source>
        <dbReference type="ARBA" id="ARBA00022490"/>
    </source>
</evidence>
<dbReference type="SMART" id="SM00382">
    <property type="entry name" value="AAA"/>
    <property type="match status" value="1"/>
</dbReference>
<dbReference type="InterPro" id="IPR003593">
    <property type="entry name" value="AAA+_ATPase"/>
</dbReference>
<evidence type="ECO:0000256" key="8">
    <source>
        <dbReference type="HAMAP-Rule" id="MF_00377"/>
    </source>
</evidence>
<dbReference type="PANTHER" id="PTHR30050">
    <property type="entry name" value="CHROMOSOMAL REPLICATION INITIATOR PROTEIN DNAA"/>
    <property type="match status" value="1"/>
</dbReference>
<gene>
    <name evidence="8 14" type="primary">dnaA</name>
    <name evidence="14" type="ORF">Unknown280_1870</name>
</gene>
<dbReference type="PRINTS" id="PR00051">
    <property type="entry name" value="DNAA"/>
</dbReference>
<dbReference type="HAMAP" id="MF_00377">
    <property type="entry name" value="DnaA_bact"/>
    <property type="match status" value="1"/>
</dbReference>
<comment type="similarity">
    <text evidence="1 8 11">Belongs to the DnaA family.</text>
</comment>
<dbReference type="GO" id="GO:0005886">
    <property type="term" value="C:plasma membrane"/>
    <property type="evidence" value="ECO:0007669"/>
    <property type="project" value="TreeGrafter"/>
</dbReference>
<proteinExistence type="inferred from homology"/>
<dbReference type="InterPro" id="IPR020591">
    <property type="entry name" value="Chromosome_initiator_DnaA-like"/>
</dbReference>
<dbReference type="Gene3D" id="3.40.50.300">
    <property type="entry name" value="P-loop containing nucleotide triphosphate hydrolases"/>
    <property type="match status" value="1"/>
</dbReference>
<comment type="subunit">
    <text evidence="8">Oligomerizes as a right-handed, spiral filament on DNA at oriC.</text>
</comment>
<evidence type="ECO:0000256" key="9">
    <source>
        <dbReference type="NCBIfam" id="TIGR00362"/>
    </source>
</evidence>
<comment type="function">
    <text evidence="8 10">Plays an essential role in the initiation and regulation of chromosomal replication. ATP-DnaA binds to the origin of replication (oriC) to initiate formation of the DNA replication initiation complex once per cell cycle. Binds the DnaA box (a 9 base pair repeat at the origin) and separates the double-stranded (ds)DNA. Forms a right-handed helical filament on oriC DNA; dsDNA binds to the exterior of the filament while single-stranded (ss)DNA is stabiized in the filament's interior. The ATP-DnaA-oriC complex binds and stabilizes one strand of the AT-rich DNA unwinding element (DUE), permitting loading of DNA polymerase. After initiation quickly degrades to an ADP-DnaA complex that is not apt for DNA replication. Binds acidic phospholipids.</text>
</comment>
<dbReference type="Gene3D" id="3.30.300.180">
    <property type="match status" value="1"/>
</dbReference>
<keyword evidence="6 8" id="KW-0446">Lipid-binding</keyword>
<feature type="binding site" evidence="8">
    <location>
        <position position="176"/>
    </location>
    <ligand>
        <name>ATP</name>
        <dbReference type="ChEBI" id="CHEBI:30616"/>
    </ligand>
</feature>
<feature type="domain" description="Chromosomal replication initiator DnaA C-terminal" evidence="13">
    <location>
        <begin position="381"/>
        <end position="450"/>
    </location>
</feature>
<dbReference type="Gene3D" id="1.10.8.60">
    <property type="match status" value="1"/>
</dbReference>
<comment type="caution">
    <text evidence="8">Lacks conserved residue(s) required for the propagation of feature annotation.</text>
</comment>
<evidence type="ECO:0000256" key="1">
    <source>
        <dbReference type="ARBA" id="ARBA00006583"/>
    </source>
</evidence>
<dbReference type="SUPFAM" id="SSF52540">
    <property type="entry name" value="P-loop containing nucleoside triphosphate hydrolases"/>
    <property type="match status" value="1"/>
</dbReference>
<sequence>MSENNFQEIWKESLNQLRAQYKQENRENEFNLWFNLEYVSDEQNTITAAVASDFMRESMIKRGNIEIIKNKIKEISGAEIEINFQIKNSSVSNEKNSSNFSAENSSDKIKIEKNFSTQNSENEKTEFFKHPDLDEKFMFETFVPGDNNMYAYQASMAAAKNPGTMYSPILLYGGSGLGKTHLMESIGNFIYNEKRGKIKLSYLSAESLLNEFTLSLTTKTTPKFKNKYRNLDVFLLDDIHFLQGKDALQEEVFYIFDALNQKHSQMVFTCDRPISELKGITERLRTRFSNGIRIDMQPPNYETRKAILLKKMALMNKNISDDIIDFIAANIESNVRDLEGAIKKVIGYEEFIIKTGKKITLEIAKQLLQEQINSNFSGNISIEAIQKVVADYYNISFSDIKGKKQTKKIAFPRHVAIYIAREITENSFTEIGSEFGGKDHSTMMTSYKKIDSLIKTDATLDNAIKSMIKEIKTKK</sequence>
<dbReference type="AlphaFoldDB" id="A0A650F5H2"/>
<dbReference type="CDD" id="cd00009">
    <property type="entry name" value="AAA"/>
    <property type="match status" value="1"/>
</dbReference>
<keyword evidence="5 8" id="KW-0067">ATP-binding</keyword>
<dbReference type="Pfam" id="PF00308">
    <property type="entry name" value="Bac_DnaA"/>
    <property type="match status" value="1"/>
</dbReference>
<keyword evidence="7 8" id="KW-0238">DNA-binding</keyword>
<feature type="binding site" evidence="8">
    <location>
        <position position="179"/>
    </location>
    <ligand>
        <name>ATP</name>
        <dbReference type="ChEBI" id="CHEBI:30616"/>
    </ligand>
</feature>
<dbReference type="GO" id="GO:0005524">
    <property type="term" value="F:ATP binding"/>
    <property type="evidence" value="ECO:0007669"/>
    <property type="project" value="UniProtKB-UniRule"/>
</dbReference>
<dbReference type="GO" id="GO:0003688">
    <property type="term" value="F:DNA replication origin binding"/>
    <property type="evidence" value="ECO:0007669"/>
    <property type="project" value="UniProtKB-UniRule"/>
</dbReference>